<evidence type="ECO:0000256" key="1">
    <source>
        <dbReference type="SAM" id="Phobius"/>
    </source>
</evidence>
<evidence type="ECO:0000313" key="2">
    <source>
        <dbReference type="EMBL" id="OGG08078.1"/>
    </source>
</evidence>
<accession>A0A1F5Z6K1</accession>
<dbReference type="AlphaFoldDB" id="A0A1F5Z6K1"/>
<name>A0A1F5Z6K1_9BACT</name>
<reference evidence="2 3" key="1">
    <citation type="journal article" date="2016" name="Nat. Commun.">
        <title>Thousands of microbial genomes shed light on interconnected biogeochemical processes in an aquifer system.</title>
        <authorList>
            <person name="Anantharaman K."/>
            <person name="Brown C.T."/>
            <person name="Hug L.A."/>
            <person name="Sharon I."/>
            <person name="Castelle C.J."/>
            <person name="Probst A.J."/>
            <person name="Thomas B.C."/>
            <person name="Singh A."/>
            <person name="Wilkins M.J."/>
            <person name="Karaoz U."/>
            <person name="Brodie E.L."/>
            <person name="Williams K.H."/>
            <person name="Hubbard S.S."/>
            <person name="Banfield J.F."/>
        </authorList>
    </citation>
    <scope>NUCLEOTIDE SEQUENCE [LARGE SCALE GENOMIC DNA]</scope>
</reference>
<protein>
    <recommendedName>
        <fullName evidence="4">DUF948 domain-containing protein</fullName>
    </recommendedName>
</protein>
<keyword evidence="1" id="KW-0472">Membrane</keyword>
<dbReference type="Proteomes" id="UP000177354">
    <property type="component" value="Unassembled WGS sequence"/>
</dbReference>
<sequence length="90" mass="10174">MIEPTQVLLFSVVTILTVILVLIGWQIFQILSEIRKMMMKFNTMVDGAVSVTGNLGKSFEKLGGFSEGVQAVFSLFRLFSVKKREKKEED</sequence>
<evidence type="ECO:0008006" key="4">
    <source>
        <dbReference type="Google" id="ProtNLM"/>
    </source>
</evidence>
<dbReference type="EMBL" id="MFJF01000005">
    <property type="protein sequence ID" value="OGG08078.1"/>
    <property type="molecule type" value="Genomic_DNA"/>
</dbReference>
<keyword evidence="1" id="KW-1133">Transmembrane helix</keyword>
<feature type="transmembrane region" description="Helical" evidence="1">
    <location>
        <begin position="6"/>
        <end position="31"/>
    </location>
</feature>
<keyword evidence="1" id="KW-0812">Transmembrane</keyword>
<gene>
    <name evidence="2" type="ORF">A2777_01695</name>
</gene>
<evidence type="ECO:0000313" key="3">
    <source>
        <dbReference type="Proteomes" id="UP000177354"/>
    </source>
</evidence>
<comment type="caution">
    <text evidence="2">The sequence shown here is derived from an EMBL/GenBank/DDBJ whole genome shotgun (WGS) entry which is preliminary data.</text>
</comment>
<organism evidence="2 3">
    <name type="scientific">Candidatus Gottesmanbacteria bacterium RIFCSPHIGHO2_01_FULL_40_15</name>
    <dbReference type="NCBI Taxonomy" id="1798376"/>
    <lineage>
        <taxon>Bacteria</taxon>
        <taxon>Candidatus Gottesmaniibacteriota</taxon>
    </lineage>
</organism>
<proteinExistence type="predicted"/>